<evidence type="ECO:0000313" key="8">
    <source>
        <dbReference type="Proteomes" id="UP000326951"/>
    </source>
</evidence>
<dbReference type="InterPro" id="IPR002295">
    <property type="entry name" value="N4/N6-MTase_EcoPI_Mod-like"/>
</dbReference>
<keyword evidence="2" id="KW-0489">Methyltransferase</keyword>
<dbReference type="PROSITE" id="PS00092">
    <property type="entry name" value="N6_MTASE"/>
    <property type="match status" value="1"/>
</dbReference>
<dbReference type="GO" id="GO:0003677">
    <property type="term" value="F:DNA binding"/>
    <property type="evidence" value="ECO:0007669"/>
    <property type="project" value="InterPro"/>
</dbReference>
<comment type="similarity">
    <text evidence="1">Belongs to the N(4)/N(6)-methyltransferase family.</text>
</comment>
<name>A0A5K7WY78_9BACL</name>
<dbReference type="PRINTS" id="PR00506">
    <property type="entry name" value="D21N6MTFRASE"/>
</dbReference>
<dbReference type="InterPro" id="IPR029063">
    <property type="entry name" value="SAM-dependent_MTases_sf"/>
</dbReference>
<evidence type="ECO:0000313" key="7">
    <source>
        <dbReference type="EMBL" id="BBN99611.1"/>
    </source>
</evidence>
<proteinExistence type="inferred from homology"/>
<keyword evidence="3" id="KW-0808">Transferase</keyword>
<dbReference type="Pfam" id="PF01555">
    <property type="entry name" value="N6_N4_Mtase"/>
    <property type="match status" value="1"/>
</dbReference>
<gene>
    <name evidence="7" type="ORF">St703_23160</name>
</gene>
<evidence type="ECO:0000259" key="6">
    <source>
        <dbReference type="Pfam" id="PF01555"/>
    </source>
</evidence>
<dbReference type="GO" id="GO:0032259">
    <property type="term" value="P:methylation"/>
    <property type="evidence" value="ECO:0007669"/>
    <property type="project" value="UniProtKB-KW"/>
</dbReference>
<evidence type="ECO:0000256" key="3">
    <source>
        <dbReference type="ARBA" id="ARBA00022679"/>
    </source>
</evidence>
<evidence type="ECO:0000256" key="4">
    <source>
        <dbReference type="ARBA" id="ARBA00022691"/>
    </source>
</evidence>
<dbReference type="EMBL" id="AP021853">
    <property type="protein sequence ID" value="BBN99611.1"/>
    <property type="molecule type" value="Genomic_DNA"/>
</dbReference>
<dbReference type="GO" id="GO:0009307">
    <property type="term" value="P:DNA restriction-modification system"/>
    <property type="evidence" value="ECO:0007669"/>
    <property type="project" value="UniProtKB-KW"/>
</dbReference>
<evidence type="ECO:0000256" key="5">
    <source>
        <dbReference type="ARBA" id="ARBA00022747"/>
    </source>
</evidence>
<protein>
    <recommendedName>
        <fullName evidence="6">DNA methylase N-4/N-6 domain-containing protein</fullName>
    </recommendedName>
</protein>
<sequence>MKMYVGITDYDWYKTLKQANCDEVNFWKPGGRTNFKALNEGDLFLFKTHSPRNYIVGGGFFLKFSILPSSLAWDAFGIANGASSLMELNDRVYKYKKTDRFSDPDPQIGCIILSMPFYFDEKDWIPQPNDWNSNIVQGKTYKTSEPVGLSLYEQKVKMIYIDPPYNTGNDFVYKDDYKDRIENYLEQTEQVDSDGNKMSTNTESNGRYHSDWLNMMYPRLKLARNLLKDDGVIFISIDDHEVAQLRKMCDEVFGENNLVAQLIWQRAFSPKNDAKFVSNSHDYVLMVAKSINCFQIGRLPRTEEANARYSNPDNDPRGPWMSSDISVKTYNAAADYPITLPSGRVVETPGQPYLVWS</sequence>
<keyword evidence="4" id="KW-0949">S-adenosyl-L-methionine</keyword>
<dbReference type="Gene3D" id="3.40.50.150">
    <property type="entry name" value="Vaccinia Virus protein VP39"/>
    <property type="match status" value="1"/>
</dbReference>
<dbReference type="SUPFAM" id="SSF53335">
    <property type="entry name" value="S-adenosyl-L-methionine-dependent methyltransferases"/>
    <property type="match status" value="1"/>
</dbReference>
<reference evidence="7 8" key="1">
    <citation type="submission" date="2019-09" db="EMBL/GenBank/DDBJ databases">
        <title>Complete genome sequence of Sporolactobacillus terrae 70-3.</title>
        <authorList>
            <person name="Tanaka N."/>
            <person name="Shiwa Y."/>
            <person name="Fujita N."/>
            <person name="Tanasupawat S."/>
        </authorList>
    </citation>
    <scope>NUCLEOTIDE SEQUENCE [LARGE SCALE GENOMIC DNA]</scope>
    <source>
        <strain evidence="7 8">70-3</strain>
    </source>
</reference>
<feature type="domain" description="DNA methylase N-4/N-6" evidence="6">
    <location>
        <begin position="156"/>
        <end position="311"/>
    </location>
</feature>
<evidence type="ECO:0000256" key="2">
    <source>
        <dbReference type="ARBA" id="ARBA00022603"/>
    </source>
</evidence>
<dbReference type="InterPro" id="IPR002052">
    <property type="entry name" value="DNA_methylase_N6_adenine_CS"/>
</dbReference>
<organism evidence="7 8">
    <name type="scientific">Sporolactobacillus terrae</name>
    <dbReference type="NCBI Taxonomy" id="269673"/>
    <lineage>
        <taxon>Bacteria</taxon>
        <taxon>Bacillati</taxon>
        <taxon>Bacillota</taxon>
        <taxon>Bacilli</taxon>
        <taxon>Bacillales</taxon>
        <taxon>Sporolactobacillaceae</taxon>
        <taxon>Sporolactobacillus</taxon>
    </lineage>
</organism>
<keyword evidence="5" id="KW-0680">Restriction system</keyword>
<dbReference type="AlphaFoldDB" id="A0A5K7WY78"/>
<dbReference type="InterPro" id="IPR002941">
    <property type="entry name" value="DNA_methylase_N4/N6"/>
</dbReference>
<accession>A0A5K7WY78</accession>
<dbReference type="GO" id="GO:0008170">
    <property type="term" value="F:N-methyltransferase activity"/>
    <property type="evidence" value="ECO:0007669"/>
    <property type="project" value="InterPro"/>
</dbReference>
<evidence type="ECO:0000256" key="1">
    <source>
        <dbReference type="ARBA" id="ARBA00006594"/>
    </source>
</evidence>
<dbReference type="REBASE" id="347058">
    <property type="entry name" value="M.Ste703ORF23160P"/>
</dbReference>
<dbReference type="Proteomes" id="UP000326951">
    <property type="component" value="Chromosome"/>
</dbReference>